<feature type="domain" description="Transposable element P transposase-like GTP-binding insertion" evidence="2">
    <location>
        <begin position="1"/>
        <end position="53"/>
    </location>
</feature>
<organism evidence="3 4">
    <name type="scientific">Littorina saxatilis</name>
    <dbReference type="NCBI Taxonomy" id="31220"/>
    <lineage>
        <taxon>Eukaryota</taxon>
        <taxon>Metazoa</taxon>
        <taxon>Spiralia</taxon>
        <taxon>Lophotrochozoa</taxon>
        <taxon>Mollusca</taxon>
        <taxon>Gastropoda</taxon>
        <taxon>Caenogastropoda</taxon>
        <taxon>Littorinimorpha</taxon>
        <taxon>Littorinoidea</taxon>
        <taxon>Littorinidae</taxon>
        <taxon>Littorina</taxon>
    </lineage>
</organism>
<protein>
    <recommendedName>
        <fullName evidence="2">Transposable element P transposase-like GTP-binding insertion domain-containing protein</fullName>
    </recommendedName>
</protein>
<proteinExistence type="predicted"/>
<evidence type="ECO:0000256" key="1">
    <source>
        <dbReference type="SAM" id="SignalP"/>
    </source>
</evidence>
<dbReference type="EMBL" id="JBAMIC010004070">
    <property type="protein sequence ID" value="KAK7088797.1"/>
    <property type="molecule type" value="Genomic_DNA"/>
</dbReference>
<dbReference type="AlphaFoldDB" id="A0AAN9AKZ4"/>
<evidence type="ECO:0000313" key="4">
    <source>
        <dbReference type="Proteomes" id="UP001374579"/>
    </source>
</evidence>
<accession>A0AAN9AKZ4</accession>
<name>A0AAN9AKZ4_9CAEN</name>
<keyword evidence="1" id="KW-0732">Signal</keyword>
<gene>
    <name evidence="3" type="ORF">V1264_022670</name>
</gene>
<dbReference type="InterPro" id="IPR048366">
    <property type="entry name" value="TNP-like_GBD"/>
</dbReference>
<dbReference type="Pfam" id="PF21788">
    <property type="entry name" value="TNP-like_GBD"/>
    <property type="match status" value="1"/>
</dbReference>
<feature type="chain" id="PRO_5042997363" description="Transposable element P transposase-like GTP-binding insertion domain-containing protein" evidence="1">
    <location>
        <begin position="17"/>
        <end position="390"/>
    </location>
</feature>
<comment type="caution">
    <text evidence="3">The sequence shown here is derived from an EMBL/GenBank/DDBJ whole genome shotgun (WGS) entry which is preliminary data.</text>
</comment>
<evidence type="ECO:0000313" key="3">
    <source>
        <dbReference type="EMBL" id="KAK7088797.1"/>
    </source>
</evidence>
<dbReference type="Proteomes" id="UP001374579">
    <property type="component" value="Unassembled WGS sequence"/>
</dbReference>
<keyword evidence="4" id="KW-1185">Reference proteome</keyword>
<feature type="signal peptide" evidence="1">
    <location>
        <begin position="1"/>
        <end position="16"/>
    </location>
</feature>
<sequence length="390" mass="43266">MKVLLACQIFSHSVAAALKLYVSKKKLPVEALETACFVETVNAMWDFVDSHSLGAPPGKKAVTRRQFEADQERFATFFNFVASGKFVVNGKERKIPSHAGWMLALKSLAMLSTKLIQDEKVLSHLCLRKCNQDHVENLHSQIRGYNGFNDHPSLTSYVNALRCLACSFSTSELLDKTIRAGANCQPDGEHGIDLNTGTSFASEGPSPLGSAQISVSLSATESAELPVLSDIESDIVHYIAGSVVRNVGKLDIGCSGCKGQFTTSPSEEESPSLISLKEYKLGSLVRVREPILGFFKEFESHFRKETENRLPNPNPRRTILANFKQISTDILACEKLLRIPKTRTKTFGERTFRYQIPTVWNSLPSSIRDSSSLSSFKTQLKTYLFRKAFA</sequence>
<reference evidence="3 4" key="1">
    <citation type="submission" date="2024-02" db="EMBL/GenBank/DDBJ databases">
        <title>Chromosome-scale genome assembly of the rough periwinkle Littorina saxatilis.</title>
        <authorList>
            <person name="De Jode A."/>
            <person name="Faria R."/>
            <person name="Formenti G."/>
            <person name="Sims Y."/>
            <person name="Smith T.P."/>
            <person name="Tracey A."/>
            <person name="Wood J.M.D."/>
            <person name="Zagrodzka Z.B."/>
            <person name="Johannesson K."/>
            <person name="Butlin R.K."/>
            <person name="Leder E.H."/>
        </authorList>
    </citation>
    <scope>NUCLEOTIDE SEQUENCE [LARGE SCALE GENOMIC DNA]</scope>
    <source>
        <strain evidence="3">Snail1</strain>
        <tissue evidence="3">Muscle</tissue>
    </source>
</reference>
<evidence type="ECO:0000259" key="2">
    <source>
        <dbReference type="Pfam" id="PF21788"/>
    </source>
</evidence>